<evidence type="ECO:0000313" key="11">
    <source>
        <dbReference type="EMBL" id="WOO82874.1"/>
    </source>
</evidence>
<protein>
    <recommendedName>
        <fullName evidence="8">Fanconi-associated nuclease</fullName>
        <ecNumber evidence="8">3.1.4.1</ecNumber>
    </recommendedName>
</protein>
<keyword evidence="4 8" id="KW-0479">Metal-binding</keyword>
<feature type="region of interest" description="Disordered" evidence="9">
    <location>
        <begin position="144"/>
        <end position="182"/>
    </location>
</feature>
<dbReference type="EMBL" id="CP086717">
    <property type="protein sequence ID" value="WOO82874.1"/>
    <property type="molecule type" value="Genomic_DNA"/>
</dbReference>
<evidence type="ECO:0000256" key="8">
    <source>
        <dbReference type="RuleBase" id="RU365033"/>
    </source>
</evidence>
<evidence type="ECO:0000256" key="9">
    <source>
        <dbReference type="SAM" id="MobiDB-lite"/>
    </source>
</evidence>
<dbReference type="InterPro" id="IPR014883">
    <property type="entry name" value="VRR_NUC"/>
</dbReference>
<keyword evidence="6 8" id="KW-0460">Magnesium</keyword>
<dbReference type="Proteomes" id="UP000827549">
    <property type="component" value="Chromosome 4"/>
</dbReference>
<dbReference type="GO" id="GO:0017108">
    <property type="term" value="F:5'-flap endonuclease activity"/>
    <property type="evidence" value="ECO:0007669"/>
    <property type="project" value="TreeGrafter"/>
</dbReference>
<dbReference type="Gene3D" id="3.40.1350.10">
    <property type="match status" value="1"/>
</dbReference>
<evidence type="ECO:0000256" key="1">
    <source>
        <dbReference type="ARBA" id="ARBA00000983"/>
    </source>
</evidence>
<feature type="region of interest" description="Disordered" evidence="9">
    <location>
        <begin position="864"/>
        <end position="930"/>
    </location>
</feature>
<feature type="region of interest" description="Disordered" evidence="9">
    <location>
        <begin position="198"/>
        <end position="220"/>
    </location>
</feature>
<dbReference type="EC" id="3.1.4.1" evidence="8"/>
<accession>A0AAF1BN91</accession>
<evidence type="ECO:0000256" key="2">
    <source>
        <dbReference type="ARBA" id="ARBA00005533"/>
    </source>
</evidence>
<feature type="compositionally biased region" description="Basic and acidic residues" evidence="9">
    <location>
        <begin position="912"/>
        <end position="924"/>
    </location>
</feature>
<feature type="compositionally biased region" description="Low complexity" evidence="9">
    <location>
        <begin position="198"/>
        <end position="218"/>
    </location>
</feature>
<name>A0AAF1BN91_9TREE</name>
<evidence type="ECO:0000313" key="12">
    <source>
        <dbReference type="Proteomes" id="UP000827549"/>
    </source>
</evidence>
<gene>
    <name evidence="11" type="primary">SPBC146.06c</name>
    <name evidence="11" type="ORF">LOC62_04G006357</name>
</gene>
<dbReference type="GO" id="GO:0070336">
    <property type="term" value="F:flap-structured DNA binding"/>
    <property type="evidence" value="ECO:0007669"/>
    <property type="project" value="TreeGrafter"/>
</dbReference>
<sequence>MAAECMSSPPPELLDEESWAPSPARTAQPSPEEEEEEEQRDGTGNDTRGRISMYVKLFDEMLRTVLESEAYLFTPRELWVLRHIVSLEYQPLYLLTRLLLRRPKKVHPFASIVPAYSAELGEEGVKRAARALCLPLDLPEDLLSDERDQRAATDARRAQPERHPDARPWAELPTGLSTEEERADPELAEAIRVSLWSEQGSSAEGSQSGSNWASSSKSMPEVEVELSQPPDTIDALAHDESGLSLDDIMSCIPAEDLRRVARARKVPMNLLVSRESTMRALKDVACKQTTLGFAPLKGKGKAKATNGPVKRTMSATMTSEHKVLAELLPYVDGHVVQIDPALFTLVARVNLIFSRTPPQSTFAPALMLPPILVTSNKRNYPDYGEPTRSVIWKDRDELIAWESAVLKEVLVSETLGDNWAEQRRGGGGFGMQQQMLSRTDGAKLVRKLWESIWPEWQEMVAGEGGRAPNLEQEEANIAGDRFKTGHVLTRIVYKGAEALGVLHEYDLECEVLRALLAQRRWRRGKRGAWYERLALVLMTHYNKGDKKIEKLEEATQVCIDALLDDDTHIIYRPGLSRRLTRLEKKLRLPPDECHISYAELQECLVREVVAPRVQQNVGQARSQPTENGREREPSLGLDDGEKKAAALKAAQQVGKSAWLGRDGEVTVEGWVLEWWEDKGYQGFHAEGSILSTLFTLLMWPVLFHPLPGAFETRYQTAPLDLGEDTFARARRDLIDARLEAMQSNETALAMLRETDSRERPRGTWAVGVNWDYGARELEEIVTCFGGRALSVICRMLSEEYRHRMSGVPDLIVWNIDEKEVRFVEVKGPGDQLSETQRVWIDVLQSVGVPVEVCRVKAKDGSEAADKLKRKNSRIKAEQRAATRKREPSPIVIDDSSEGETQEADEWQFESGDEGKAEGHWERAGKRSRGK</sequence>
<dbReference type="PANTHER" id="PTHR15749">
    <property type="entry name" value="FANCONI-ASSOCIATED NUCLEASE 1"/>
    <property type="match status" value="1"/>
</dbReference>
<dbReference type="InterPro" id="IPR033315">
    <property type="entry name" value="Fan1-like"/>
</dbReference>
<dbReference type="Pfam" id="PF08774">
    <property type="entry name" value="VRR_NUC"/>
    <property type="match status" value="1"/>
</dbReference>
<evidence type="ECO:0000256" key="5">
    <source>
        <dbReference type="ARBA" id="ARBA00022801"/>
    </source>
</evidence>
<feature type="compositionally biased region" description="Basic and acidic residues" evidence="9">
    <location>
        <begin position="874"/>
        <end position="887"/>
    </location>
</feature>
<feature type="region of interest" description="Disordered" evidence="9">
    <location>
        <begin position="1"/>
        <end position="48"/>
    </location>
</feature>
<dbReference type="AlphaFoldDB" id="A0AAF1BN91"/>
<feature type="compositionally biased region" description="Polar residues" evidence="9">
    <location>
        <begin position="616"/>
        <end position="626"/>
    </location>
</feature>
<dbReference type="Pfam" id="PF21170">
    <property type="entry name" value="FAN1_TPR"/>
    <property type="match status" value="1"/>
</dbReference>
<feature type="compositionally biased region" description="Basic and acidic residues" evidence="9">
    <location>
        <begin position="144"/>
        <end position="168"/>
    </location>
</feature>
<keyword evidence="7 8" id="KW-0464">Manganese</keyword>
<comment type="subcellular location">
    <subcellularLocation>
        <location evidence="8">Nucleus</location>
    </subcellularLocation>
</comment>
<evidence type="ECO:0000259" key="10">
    <source>
        <dbReference type="SMART" id="SM00990"/>
    </source>
</evidence>
<evidence type="ECO:0000256" key="4">
    <source>
        <dbReference type="ARBA" id="ARBA00022723"/>
    </source>
</evidence>
<evidence type="ECO:0000256" key="3">
    <source>
        <dbReference type="ARBA" id="ARBA00022722"/>
    </source>
</evidence>
<dbReference type="InterPro" id="IPR049126">
    <property type="entry name" value="FAN1-like_TPR"/>
</dbReference>
<dbReference type="GO" id="GO:0036297">
    <property type="term" value="P:interstrand cross-link repair"/>
    <property type="evidence" value="ECO:0007669"/>
    <property type="project" value="InterPro"/>
</dbReference>
<keyword evidence="3 8" id="KW-0540">Nuclease</keyword>
<feature type="region of interest" description="Disordered" evidence="9">
    <location>
        <begin position="616"/>
        <end position="637"/>
    </location>
</feature>
<feature type="compositionally biased region" description="Acidic residues" evidence="9">
    <location>
        <begin position="894"/>
        <end position="911"/>
    </location>
</feature>
<comment type="cofactor">
    <cofactor evidence="8">
        <name>Mg(2+)</name>
        <dbReference type="ChEBI" id="CHEBI:18420"/>
    </cofactor>
    <cofactor evidence="8">
        <name>Mn(2+)</name>
        <dbReference type="ChEBI" id="CHEBI:29035"/>
    </cofactor>
</comment>
<comment type="similarity">
    <text evidence="2 8">Belongs to the FAN1 family.</text>
</comment>
<dbReference type="GO" id="GO:0004528">
    <property type="term" value="F:phosphodiesterase I activity"/>
    <property type="evidence" value="ECO:0007669"/>
    <property type="project" value="UniProtKB-EC"/>
</dbReference>
<keyword evidence="5 8" id="KW-0378">Hydrolase</keyword>
<reference evidence="11" key="1">
    <citation type="submission" date="2023-10" db="EMBL/GenBank/DDBJ databases">
        <authorList>
            <person name="Noh H."/>
        </authorList>
    </citation>
    <scope>NUCLEOTIDE SEQUENCE</scope>
    <source>
        <strain evidence="11">DUCC4014</strain>
    </source>
</reference>
<dbReference type="InterPro" id="IPR049132">
    <property type="entry name" value="FAN1-like_euk"/>
</dbReference>
<feature type="compositionally biased region" description="Basic and acidic residues" evidence="9">
    <location>
        <begin position="627"/>
        <end position="637"/>
    </location>
</feature>
<dbReference type="InterPro" id="IPR011856">
    <property type="entry name" value="tRNA_endonuc-like_dom_sf"/>
</dbReference>
<dbReference type="GO" id="GO:0005634">
    <property type="term" value="C:nucleus"/>
    <property type="evidence" value="ECO:0007669"/>
    <property type="project" value="UniProtKB-SubCell"/>
</dbReference>
<dbReference type="GO" id="GO:0046872">
    <property type="term" value="F:metal ion binding"/>
    <property type="evidence" value="ECO:0007669"/>
    <property type="project" value="UniProtKB-KW"/>
</dbReference>
<proteinExistence type="inferred from homology"/>
<comment type="function">
    <text evidence="8">Nuclease required for the repair of DNA interstrand cross-links (ICL). Acts as a 5'-3' exonuclease that anchors at a cut end of DNA and cleaves DNA successively at every third nucleotide, allowing to excise an ICL from one strand through flanking incisions.</text>
</comment>
<keyword evidence="12" id="KW-1185">Reference proteome</keyword>
<dbReference type="FunFam" id="3.40.1350.10:FF:000013">
    <property type="entry name" value="Fanconi-associated nuclease"/>
    <property type="match status" value="1"/>
</dbReference>
<dbReference type="CDD" id="cd22326">
    <property type="entry name" value="FAN1-like"/>
    <property type="match status" value="1"/>
</dbReference>
<dbReference type="SMART" id="SM00990">
    <property type="entry name" value="VRR_NUC"/>
    <property type="match status" value="1"/>
</dbReference>
<dbReference type="GeneID" id="87809580"/>
<evidence type="ECO:0000256" key="7">
    <source>
        <dbReference type="ARBA" id="ARBA00023211"/>
    </source>
</evidence>
<keyword evidence="8" id="KW-0539">Nucleus</keyword>
<dbReference type="RefSeq" id="XP_062628906.1">
    <property type="nucleotide sequence ID" value="XM_062772922.1"/>
</dbReference>
<keyword evidence="8" id="KW-0234">DNA repair</keyword>
<feature type="domain" description="VRR-NUC" evidence="10">
    <location>
        <begin position="742"/>
        <end position="857"/>
    </location>
</feature>
<evidence type="ECO:0000256" key="6">
    <source>
        <dbReference type="ARBA" id="ARBA00022842"/>
    </source>
</evidence>
<dbReference type="GO" id="GO:0008409">
    <property type="term" value="F:5'-3' exonuclease activity"/>
    <property type="evidence" value="ECO:0007669"/>
    <property type="project" value="TreeGrafter"/>
</dbReference>
<keyword evidence="8" id="KW-0227">DNA damage</keyword>
<dbReference type="PANTHER" id="PTHR15749:SF4">
    <property type="entry name" value="FANCONI-ASSOCIATED NUCLEASE 1"/>
    <property type="match status" value="1"/>
</dbReference>
<comment type="catalytic activity">
    <reaction evidence="1 8">
        <text>Hydrolytically removes 5'-nucleotides successively from the 3'-hydroxy termini of 3'-hydroxy-terminated oligonucleotides.</text>
        <dbReference type="EC" id="3.1.4.1"/>
    </reaction>
</comment>
<organism evidence="11 12">
    <name type="scientific">Vanrija pseudolonga</name>
    <dbReference type="NCBI Taxonomy" id="143232"/>
    <lineage>
        <taxon>Eukaryota</taxon>
        <taxon>Fungi</taxon>
        <taxon>Dikarya</taxon>
        <taxon>Basidiomycota</taxon>
        <taxon>Agaricomycotina</taxon>
        <taxon>Tremellomycetes</taxon>
        <taxon>Trichosporonales</taxon>
        <taxon>Trichosporonaceae</taxon>
        <taxon>Vanrija</taxon>
    </lineage>
</organism>